<protein>
    <submittedName>
        <fullName evidence="1">Uncharacterized protein</fullName>
    </submittedName>
</protein>
<accession>A0A812BC31</accession>
<keyword evidence="2" id="KW-1185">Reference proteome</keyword>
<dbReference type="EMBL" id="CAHIKZ030000498">
    <property type="protein sequence ID" value="CAE1177307.1"/>
    <property type="molecule type" value="Genomic_DNA"/>
</dbReference>
<sequence length="126" mass="13507">MVTSACPIVVWSPLPDCLVCQLVPSSGLAGLSACPLFLPAWFLIWSPLPDWLVCRLVPSACPNVVWSPLPPCLVCRLVTSSCLLGLSFGHLFLPAWFVVWSPLPPCLVCRLVTSSSLLGCCQVPSS</sequence>
<dbReference type="Proteomes" id="UP000597762">
    <property type="component" value="Unassembled WGS sequence"/>
</dbReference>
<reference evidence="1" key="1">
    <citation type="submission" date="2021-01" db="EMBL/GenBank/DDBJ databases">
        <authorList>
            <person name="Li R."/>
            <person name="Bekaert M."/>
        </authorList>
    </citation>
    <scope>NUCLEOTIDE SEQUENCE</scope>
    <source>
        <strain evidence="1">Farmed</strain>
    </source>
</reference>
<proteinExistence type="predicted"/>
<gene>
    <name evidence="1" type="ORF">SPHA_14564</name>
</gene>
<comment type="caution">
    <text evidence="1">The sequence shown here is derived from an EMBL/GenBank/DDBJ whole genome shotgun (WGS) entry which is preliminary data.</text>
</comment>
<evidence type="ECO:0000313" key="1">
    <source>
        <dbReference type="EMBL" id="CAE1177307.1"/>
    </source>
</evidence>
<evidence type="ECO:0000313" key="2">
    <source>
        <dbReference type="Proteomes" id="UP000597762"/>
    </source>
</evidence>
<name>A0A812BC31_ACAPH</name>
<dbReference type="AlphaFoldDB" id="A0A812BC31"/>
<organism evidence="1 2">
    <name type="scientific">Acanthosepion pharaonis</name>
    <name type="common">Pharaoh cuttlefish</name>
    <name type="synonym">Sepia pharaonis</name>
    <dbReference type="NCBI Taxonomy" id="158019"/>
    <lineage>
        <taxon>Eukaryota</taxon>
        <taxon>Metazoa</taxon>
        <taxon>Spiralia</taxon>
        <taxon>Lophotrochozoa</taxon>
        <taxon>Mollusca</taxon>
        <taxon>Cephalopoda</taxon>
        <taxon>Coleoidea</taxon>
        <taxon>Decapodiformes</taxon>
        <taxon>Sepiida</taxon>
        <taxon>Sepiina</taxon>
        <taxon>Sepiidae</taxon>
        <taxon>Acanthosepion</taxon>
    </lineage>
</organism>